<name>A0A7R9B334_TIMSH</name>
<organism evidence="7">
    <name type="scientific">Timema shepardi</name>
    <name type="common">Walking stick</name>
    <dbReference type="NCBI Taxonomy" id="629360"/>
    <lineage>
        <taxon>Eukaryota</taxon>
        <taxon>Metazoa</taxon>
        <taxon>Ecdysozoa</taxon>
        <taxon>Arthropoda</taxon>
        <taxon>Hexapoda</taxon>
        <taxon>Insecta</taxon>
        <taxon>Pterygota</taxon>
        <taxon>Neoptera</taxon>
        <taxon>Polyneoptera</taxon>
        <taxon>Phasmatodea</taxon>
        <taxon>Timematodea</taxon>
        <taxon>Timematoidea</taxon>
        <taxon>Timematidae</taxon>
        <taxon>Timema</taxon>
    </lineage>
</organism>
<dbReference type="AlphaFoldDB" id="A0A7R9B334"/>
<evidence type="ECO:0000256" key="1">
    <source>
        <dbReference type="ARBA" id="ARBA00004479"/>
    </source>
</evidence>
<protein>
    <submittedName>
        <fullName evidence="7">Uncharacterized protein</fullName>
    </submittedName>
</protein>
<dbReference type="GO" id="GO:0016020">
    <property type="term" value="C:membrane"/>
    <property type="evidence" value="ECO:0007669"/>
    <property type="project" value="UniProtKB-SubCell"/>
</dbReference>
<evidence type="ECO:0000256" key="6">
    <source>
        <dbReference type="ARBA" id="ARBA00023180"/>
    </source>
</evidence>
<gene>
    <name evidence="7" type="ORF">TSIB3V08_LOCUS9387</name>
</gene>
<dbReference type="InterPro" id="IPR018795">
    <property type="entry name" value="K2013-like"/>
</dbReference>
<dbReference type="PANTHER" id="PTHR31386">
    <property type="entry name" value="UNCHARACTERIZED PROTEIN KIAA2013"/>
    <property type="match status" value="1"/>
</dbReference>
<dbReference type="EMBL" id="OC005393">
    <property type="protein sequence ID" value="CAD7265347.1"/>
    <property type="molecule type" value="Genomic_DNA"/>
</dbReference>
<evidence type="ECO:0000313" key="7">
    <source>
        <dbReference type="EMBL" id="CAD7265347.1"/>
    </source>
</evidence>
<sequence length="222" mass="25035">MCTDLIWLVLRFDWFSPAEHLRQSGQSRDELNFSGTSRADEAEIFGQYVSYQYYAHRKLPSVLVQSIKITNPTDETISMDLGQMRLSKWPTAVSHVVNIQHDVGEHEYQVITGSIEVPSSDDVIAVSLVSRKTPKTIEVEARSTLTLEILTTVNYSKPSTQSDYAKNKDIVEKNAIEVELEEVNPHLRGLRVESYLGKTTPSSPDRDSNLDVLVLSSRAQHD</sequence>
<keyword evidence="3" id="KW-0732">Signal</keyword>
<comment type="subcellular location">
    <subcellularLocation>
        <location evidence="1">Membrane</location>
        <topology evidence="1">Single-pass type I membrane protein</topology>
    </subcellularLocation>
</comment>
<accession>A0A7R9B334</accession>
<evidence type="ECO:0000256" key="3">
    <source>
        <dbReference type="ARBA" id="ARBA00022729"/>
    </source>
</evidence>
<keyword evidence="5" id="KW-0472">Membrane</keyword>
<dbReference type="Pfam" id="PF10222">
    <property type="entry name" value="DUF2152"/>
    <property type="match status" value="1"/>
</dbReference>
<proteinExistence type="predicted"/>
<dbReference type="PANTHER" id="PTHR31386:SF2">
    <property type="entry name" value="SIMILAR TO RIKEN CDNA 2510039O18"/>
    <property type="match status" value="1"/>
</dbReference>
<evidence type="ECO:0000256" key="4">
    <source>
        <dbReference type="ARBA" id="ARBA00022989"/>
    </source>
</evidence>
<keyword evidence="6" id="KW-0325">Glycoprotein</keyword>
<keyword evidence="2" id="KW-0812">Transmembrane</keyword>
<keyword evidence="4" id="KW-1133">Transmembrane helix</keyword>
<evidence type="ECO:0000256" key="5">
    <source>
        <dbReference type="ARBA" id="ARBA00023136"/>
    </source>
</evidence>
<reference evidence="7" key="1">
    <citation type="submission" date="2020-11" db="EMBL/GenBank/DDBJ databases">
        <authorList>
            <person name="Tran Van P."/>
        </authorList>
    </citation>
    <scope>NUCLEOTIDE SEQUENCE</scope>
</reference>
<evidence type="ECO:0000256" key="2">
    <source>
        <dbReference type="ARBA" id="ARBA00022692"/>
    </source>
</evidence>